<protein>
    <submittedName>
        <fullName evidence="2">Uncharacterized protein</fullName>
    </submittedName>
</protein>
<keyword evidence="1" id="KW-0812">Transmembrane</keyword>
<organism evidence="2 3">
    <name type="scientific">Uliginosibacterium sediminicola</name>
    <dbReference type="NCBI Taxonomy" id="2024550"/>
    <lineage>
        <taxon>Bacteria</taxon>
        <taxon>Pseudomonadati</taxon>
        <taxon>Pseudomonadota</taxon>
        <taxon>Betaproteobacteria</taxon>
        <taxon>Rhodocyclales</taxon>
        <taxon>Zoogloeaceae</taxon>
        <taxon>Uliginosibacterium</taxon>
    </lineage>
</organism>
<keyword evidence="3" id="KW-1185">Reference proteome</keyword>
<keyword evidence="1" id="KW-0472">Membrane</keyword>
<proteinExistence type="predicted"/>
<dbReference type="Proteomes" id="UP001410394">
    <property type="component" value="Unassembled WGS sequence"/>
</dbReference>
<evidence type="ECO:0000256" key="1">
    <source>
        <dbReference type="SAM" id="Phobius"/>
    </source>
</evidence>
<dbReference type="InterPro" id="IPR011990">
    <property type="entry name" value="TPR-like_helical_dom_sf"/>
</dbReference>
<dbReference type="Gene3D" id="1.25.40.10">
    <property type="entry name" value="Tetratricopeptide repeat domain"/>
    <property type="match status" value="1"/>
</dbReference>
<sequence>MIELWLGLFALLQSTTRLFEPSMPAILPWLQCLLAAVLASLLLRTAQKLRRIPLFGVRGQWLIIASVLALLLLEGGLPGEARSLAQLLELDEGTREILSFLAQLGLVGGLWHALSHLANSRHSLRVIEESMHDAVTEMVLPPTPRPRHRGPRDTGRGLTRGLQEALEHVGDTHRALRNKVLQEPGNIAARLALHHRLHADPTQKQACIQHAQDFISALRHAERQDVALGVAAECAQLDKAYFPLPEDAVDLAHHALVMKRPALALRLLRQFDMRHNGHPLVPRALLESASALGALGHLEKAQHLLGALVERFPDDTLAADAIALSARLAVGKR</sequence>
<comment type="caution">
    <text evidence="2">The sequence shown here is derived from an EMBL/GenBank/DDBJ whole genome shotgun (WGS) entry which is preliminary data.</text>
</comment>
<feature type="transmembrane region" description="Helical" evidence="1">
    <location>
        <begin position="26"/>
        <end position="43"/>
    </location>
</feature>
<reference evidence="2 3" key="1">
    <citation type="journal article" date="2018" name="Int. J. Syst. Evol. Microbiol.">
        <title>Uliginosibacterium sediminicola sp. nov., isolated from freshwater sediment.</title>
        <authorList>
            <person name="Hwang W.M."/>
            <person name="Kim S.M."/>
            <person name="Kang K."/>
            <person name="Ahn T.Y."/>
        </authorList>
    </citation>
    <scope>NUCLEOTIDE SEQUENCE [LARGE SCALE GENOMIC DNA]</scope>
    <source>
        <strain evidence="2 3">M1-21</strain>
    </source>
</reference>
<accession>A0ABU9YXH9</accession>
<feature type="transmembrane region" description="Helical" evidence="1">
    <location>
        <begin position="55"/>
        <end position="77"/>
    </location>
</feature>
<keyword evidence="1" id="KW-1133">Transmembrane helix</keyword>
<name>A0ABU9YXH9_9RHOO</name>
<evidence type="ECO:0000313" key="3">
    <source>
        <dbReference type="Proteomes" id="UP001410394"/>
    </source>
</evidence>
<dbReference type="RefSeq" id="WP_345919185.1">
    <property type="nucleotide sequence ID" value="NZ_JBDIVE010000003.1"/>
</dbReference>
<gene>
    <name evidence="2" type="ORF">ABDB84_07985</name>
</gene>
<evidence type="ECO:0000313" key="2">
    <source>
        <dbReference type="EMBL" id="MEN3068416.1"/>
    </source>
</evidence>
<dbReference type="EMBL" id="JBDIVE010000003">
    <property type="protein sequence ID" value="MEN3068416.1"/>
    <property type="molecule type" value="Genomic_DNA"/>
</dbReference>